<evidence type="ECO:0000256" key="1">
    <source>
        <dbReference type="SAM" id="MobiDB-lite"/>
    </source>
</evidence>
<feature type="compositionally biased region" description="Low complexity" evidence="1">
    <location>
        <begin position="73"/>
        <end position="96"/>
    </location>
</feature>
<accession>A0A644YS86</accession>
<feature type="compositionally biased region" description="Low complexity" evidence="1">
    <location>
        <begin position="108"/>
        <end position="117"/>
    </location>
</feature>
<protein>
    <recommendedName>
        <fullName evidence="3">Adhesin domain-containing protein</fullName>
    </recommendedName>
</protein>
<name>A0A644YS86_9ZZZZ</name>
<dbReference type="EMBL" id="VSSQ01005907">
    <property type="protein sequence ID" value="MPM30848.1"/>
    <property type="molecule type" value="Genomic_DNA"/>
</dbReference>
<evidence type="ECO:0000313" key="2">
    <source>
        <dbReference type="EMBL" id="MPM30848.1"/>
    </source>
</evidence>
<proteinExistence type="predicted"/>
<gene>
    <name evidence="2" type="ORF">SDC9_77398</name>
</gene>
<organism evidence="2">
    <name type="scientific">bioreactor metagenome</name>
    <dbReference type="NCBI Taxonomy" id="1076179"/>
    <lineage>
        <taxon>unclassified sequences</taxon>
        <taxon>metagenomes</taxon>
        <taxon>ecological metagenomes</taxon>
    </lineage>
</organism>
<dbReference type="AlphaFoldDB" id="A0A644YS86"/>
<feature type="region of interest" description="Disordered" evidence="1">
    <location>
        <begin position="24"/>
        <end position="117"/>
    </location>
</feature>
<feature type="compositionally biased region" description="Low complexity" evidence="1">
    <location>
        <begin position="147"/>
        <end position="162"/>
    </location>
</feature>
<sequence length="387" mass="39079">MDTPDLTRILADLAAGRIDTAEASRLIEELQGGTPPQPEGAGADDRTAGAPDEASAPGQPVEGGAAGPGTGGAAAPEAPESPEAAAAGTGDAGTEAAAEEPTEDSGPSSSETWAQTASAAQAAGDYLRDVFRSARQAAVKAADAAAGAAGGHPRTAAATGGQATPGGQAGRTSGVERVSVRVTGKRVRIVVDPSVTTCHVTGEHVLRRNADVIEISAEGDFRPHLGGVKLLPPPRGFDQLLKGRGGELLIRMNPALLLDVEVTGGNLHLSNVPRLGRVRLTAGAATIEGFEMVEDALLQAAIVQMSGTVRSGRSRIRVESGQLSLRLGDESNVTVVADAQLGRVSWSGRHTGAGDQVVMGNGSARLDVGVVMGHAGVRVGDDPEPEA</sequence>
<feature type="region of interest" description="Disordered" evidence="1">
    <location>
        <begin position="147"/>
        <end position="177"/>
    </location>
</feature>
<reference evidence="2" key="1">
    <citation type="submission" date="2019-08" db="EMBL/GenBank/DDBJ databases">
        <authorList>
            <person name="Kucharzyk K."/>
            <person name="Murdoch R.W."/>
            <person name="Higgins S."/>
            <person name="Loffler F."/>
        </authorList>
    </citation>
    <scope>NUCLEOTIDE SEQUENCE</scope>
</reference>
<comment type="caution">
    <text evidence="2">The sequence shown here is derived from an EMBL/GenBank/DDBJ whole genome shotgun (WGS) entry which is preliminary data.</text>
</comment>
<evidence type="ECO:0008006" key="3">
    <source>
        <dbReference type="Google" id="ProtNLM"/>
    </source>
</evidence>